<evidence type="ECO:0000313" key="2">
    <source>
        <dbReference type="Proteomes" id="UP000317171"/>
    </source>
</evidence>
<gene>
    <name evidence="1" type="ORF">Pan241w_06160</name>
</gene>
<dbReference type="KEGG" id="gaz:Pan241w_06160"/>
<reference evidence="1 2" key="1">
    <citation type="submission" date="2019-02" db="EMBL/GenBank/DDBJ databases">
        <title>Deep-cultivation of Planctomycetes and their phenomic and genomic characterization uncovers novel biology.</title>
        <authorList>
            <person name="Wiegand S."/>
            <person name="Jogler M."/>
            <person name="Boedeker C."/>
            <person name="Pinto D."/>
            <person name="Vollmers J."/>
            <person name="Rivas-Marin E."/>
            <person name="Kohn T."/>
            <person name="Peeters S.H."/>
            <person name="Heuer A."/>
            <person name="Rast P."/>
            <person name="Oberbeckmann S."/>
            <person name="Bunk B."/>
            <person name="Jeske O."/>
            <person name="Meyerdierks A."/>
            <person name="Storesund J.E."/>
            <person name="Kallscheuer N."/>
            <person name="Luecker S."/>
            <person name="Lage O.M."/>
            <person name="Pohl T."/>
            <person name="Merkel B.J."/>
            <person name="Hornburger P."/>
            <person name="Mueller R.-W."/>
            <person name="Bruemmer F."/>
            <person name="Labrenz M."/>
            <person name="Spormann A.M."/>
            <person name="Op den Camp H."/>
            <person name="Overmann J."/>
            <person name="Amann R."/>
            <person name="Jetten M.S.M."/>
            <person name="Mascher T."/>
            <person name="Medema M.H."/>
            <person name="Devos D.P."/>
            <person name="Kaster A.-K."/>
            <person name="Ovreas L."/>
            <person name="Rohde M."/>
            <person name="Galperin M.Y."/>
            <person name="Jogler C."/>
        </authorList>
    </citation>
    <scope>NUCLEOTIDE SEQUENCE [LARGE SCALE GENOMIC DNA]</scope>
    <source>
        <strain evidence="1 2">Pan241w</strain>
    </source>
</reference>
<dbReference type="Proteomes" id="UP000317171">
    <property type="component" value="Chromosome"/>
</dbReference>
<keyword evidence="2" id="KW-1185">Reference proteome</keyword>
<dbReference type="PROSITE" id="PS51257">
    <property type="entry name" value="PROKAR_LIPOPROTEIN"/>
    <property type="match status" value="1"/>
</dbReference>
<name>A0A517R9J2_9PLAN</name>
<protein>
    <submittedName>
        <fullName evidence="1">Uncharacterized protein</fullName>
    </submittedName>
</protein>
<organism evidence="1 2">
    <name type="scientific">Gimesia alba</name>
    <dbReference type="NCBI Taxonomy" id="2527973"/>
    <lineage>
        <taxon>Bacteria</taxon>
        <taxon>Pseudomonadati</taxon>
        <taxon>Planctomycetota</taxon>
        <taxon>Planctomycetia</taxon>
        <taxon>Planctomycetales</taxon>
        <taxon>Planctomycetaceae</taxon>
        <taxon>Gimesia</taxon>
    </lineage>
</organism>
<dbReference type="AlphaFoldDB" id="A0A517R9J2"/>
<evidence type="ECO:0000313" key="1">
    <source>
        <dbReference type="EMBL" id="QDT40559.1"/>
    </source>
</evidence>
<dbReference type="EMBL" id="CP036269">
    <property type="protein sequence ID" value="QDT40559.1"/>
    <property type="molecule type" value="Genomic_DNA"/>
</dbReference>
<accession>A0A517R9J2</accession>
<proteinExistence type="predicted"/>
<sequence length="375" mass="40777">MYPTFFRMKHMKLIFPVLMTLLLLLSVGCSKQEEITSYTVPKTSSGLGPAGSDSAMAPAKEVRMLAAILPDSPQNWFFKMTGSPEQVKAEFDPFVQFLKSVSLKDGKPEWKLPENWTQEPGSSMRFATLKVKDSDPPVELSVIPLPASSNLSVDLLSNINRWRDQVGLGNITEAQLKDASDTPALDTELFTLKAGDQSMTVVSLKGKMAGNPMSRAPFASGMMGGGGRPAPGPVNPPAAAASPIKFETPTGWKPGRSGGMRKAAFNITEGDETGEVTIIDLAKDASPLLPNINRWRGQVGLKDITEAELTKQSEQLKAGDLEATYVKLIGPKEAILGAIIYRGNLAWFVKYKGSTKLAEQEEARFKQLVQSIRFE</sequence>